<evidence type="ECO:0000313" key="2">
    <source>
        <dbReference type="Proteomes" id="UP000800036"/>
    </source>
</evidence>
<keyword evidence="2" id="KW-1185">Reference proteome</keyword>
<name>A0A6A5V7W8_9PLEO</name>
<reference evidence="1" key="1">
    <citation type="journal article" date="2020" name="Stud. Mycol.">
        <title>101 Dothideomycetes genomes: a test case for predicting lifestyles and emergence of pathogens.</title>
        <authorList>
            <person name="Haridas S."/>
            <person name="Albert R."/>
            <person name="Binder M."/>
            <person name="Bloem J."/>
            <person name="Labutti K."/>
            <person name="Salamov A."/>
            <person name="Andreopoulos B."/>
            <person name="Baker S."/>
            <person name="Barry K."/>
            <person name="Bills G."/>
            <person name="Bluhm B."/>
            <person name="Cannon C."/>
            <person name="Castanera R."/>
            <person name="Culley D."/>
            <person name="Daum C."/>
            <person name="Ezra D."/>
            <person name="Gonzalez J."/>
            <person name="Henrissat B."/>
            <person name="Kuo A."/>
            <person name="Liang C."/>
            <person name="Lipzen A."/>
            <person name="Lutzoni F."/>
            <person name="Magnuson J."/>
            <person name="Mondo S."/>
            <person name="Nolan M."/>
            <person name="Ohm R."/>
            <person name="Pangilinan J."/>
            <person name="Park H.-J."/>
            <person name="Ramirez L."/>
            <person name="Alfaro M."/>
            <person name="Sun H."/>
            <person name="Tritt A."/>
            <person name="Yoshinaga Y."/>
            <person name="Zwiers L.-H."/>
            <person name="Turgeon B."/>
            <person name="Goodwin S."/>
            <person name="Spatafora J."/>
            <person name="Crous P."/>
            <person name="Grigoriev I."/>
        </authorList>
    </citation>
    <scope>NUCLEOTIDE SEQUENCE</scope>
    <source>
        <strain evidence="1">CBS 107.79</strain>
    </source>
</reference>
<feature type="non-terminal residue" evidence="1">
    <location>
        <position position="1"/>
    </location>
</feature>
<accession>A0A6A5V7W8</accession>
<dbReference type="EMBL" id="ML976710">
    <property type="protein sequence ID" value="KAF1969407.1"/>
    <property type="molecule type" value="Genomic_DNA"/>
</dbReference>
<proteinExistence type="predicted"/>
<evidence type="ECO:0000313" key="1">
    <source>
        <dbReference type="EMBL" id="KAF1969407.1"/>
    </source>
</evidence>
<protein>
    <submittedName>
        <fullName evidence="1">Uncharacterized protein</fullName>
    </submittedName>
</protein>
<dbReference type="AlphaFoldDB" id="A0A6A5V7W8"/>
<organism evidence="1 2">
    <name type="scientific">Bimuria novae-zelandiae CBS 107.79</name>
    <dbReference type="NCBI Taxonomy" id="1447943"/>
    <lineage>
        <taxon>Eukaryota</taxon>
        <taxon>Fungi</taxon>
        <taxon>Dikarya</taxon>
        <taxon>Ascomycota</taxon>
        <taxon>Pezizomycotina</taxon>
        <taxon>Dothideomycetes</taxon>
        <taxon>Pleosporomycetidae</taxon>
        <taxon>Pleosporales</taxon>
        <taxon>Massarineae</taxon>
        <taxon>Didymosphaeriaceae</taxon>
        <taxon>Bimuria</taxon>
    </lineage>
</organism>
<dbReference type="OrthoDB" id="3261222at2759"/>
<dbReference type="Proteomes" id="UP000800036">
    <property type="component" value="Unassembled WGS sequence"/>
</dbReference>
<gene>
    <name evidence="1" type="ORF">BU23DRAFT_477277</name>
</gene>
<sequence>ETLRGNLLFYLRGRVKTDPVKEWTPNIEAVKATIRYAIAIKRLEIASGT</sequence>